<dbReference type="Proteomes" id="UP000199615">
    <property type="component" value="Unassembled WGS sequence"/>
</dbReference>
<accession>A0A1H8LM86</accession>
<sequence>MGNRLDWQIEQIVAESDGSLHDALRALMQVNERLEAELERLRSAAVCGHSCTDGQSLH</sequence>
<organism evidence="1 2">
    <name type="scientific">Rhodopseudomonas pseudopalustris</name>
    <dbReference type="NCBI Taxonomy" id="1513892"/>
    <lineage>
        <taxon>Bacteria</taxon>
        <taxon>Pseudomonadati</taxon>
        <taxon>Pseudomonadota</taxon>
        <taxon>Alphaproteobacteria</taxon>
        <taxon>Hyphomicrobiales</taxon>
        <taxon>Nitrobacteraceae</taxon>
        <taxon>Rhodopseudomonas</taxon>
    </lineage>
</organism>
<proteinExistence type="predicted"/>
<dbReference type="AlphaFoldDB" id="A0A1H8LM86"/>
<protein>
    <submittedName>
        <fullName evidence="1">Uncharacterized protein</fullName>
    </submittedName>
</protein>
<keyword evidence="2" id="KW-1185">Reference proteome</keyword>
<evidence type="ECO:0000313" key="2">
    <source>
        <dbReference type="Proteomes" id="UP000199615"/>
    </source>
</evidence>
<dbReference type="RefSeq" id="WP_175557570.1">
    <property type="nucleotide sequence ID" value="NZ_FODT01000001.1"/>
</dbReference>
<name>A0A1H8LM86_9BRAD</name>
<reference evidence="2" key="1">
    <citation type="submission" date="2016-10" db="EMBL/GenBank/DDBJ databases">
        <authorList>
            <person name="Varghese N."/>
            <person name="Submissions S."/>
        </authorList>
    </citation>
    <scope>NUCLEOTIDE SEQUENCE [LARGE SCALE GENOMIC DNA]</scope>
    <source>
        <strain evidence="2">DSM 123</strain>
    </source>
</reference>
<evidence type="ECO:0000313" key="1">
    <source>
        <dbReference type="EMBL" id="SEO05898.1"/>
    </source>
</evidence>
<gene>
    <name evidence="1" type="ORF">SAMN05444123_101127</name>
</gene>
<dbReference type="EMBL" id="FODT01000001">
    <property type="protein sequence ID" value="SEO05898.1"/>
    <property type="molecule type" value="Genomic_DNA"/>
</dbReference>